<evidence type="ECO:0000256" key="8">
    <source>
        <dbReference type="ARBA" id="ARBA00023125"/>
    </source>
</evidence>
<dbReference type="InterPro" id="IPR027417">
    <property type="entry name" value="P-loop_NTPase"/>
</dbReference>
<dbReference type="InterPro" id="IPR011335">
    <property type="entry name" value="Restrct_endonuc-II-like"/>
</dbReference>
<evidence type="ECO:0000256" key="9">
    <source>
        <dbReference type="ARBA" id="ARBA00023204"/>
    </source>
</evidence>
<dbReference type="EC" id="5.6.2.4" evidence="12"/>
<dbReference type="Gene3D" id="3.90.320.10">
    <property type="match status" value="1"/>
</dbReference>
<keyword evidence="9" id="KW-0234">DNA repair</keyword>
<keyword evidence="3" id="KW-0227">DNA damage</keyword>
<keyword evidence="6" id="KW-0269">Exonuclease</keyword>
<dbReference type="GO" id="GO:0005829">
    <property type="term" value="C:cytosol"/>
    <property type="evidence" value="ECO:0007669"/>
    <property type="project" value="TreeGrafter"/>
</dbReference>
<dbReference type="GO" id="GO:0033202">
    <property type="term" value="C:DNA helicase complex"/>
    <property type="evidence" value="ECO:0007669"/>
    <property type="project" value="TreeGrafter"/>
</dbReference>
<dbReference type="Proteomes" id="UP000824072">
    <property type="component" value="Unassembled WGS sequence"/>
</dbReference>
<dbReference type="AlphaFoldDB" id="A0A9D1IC43"/>
<keyword evidence="2 14" id="KW-0547">Nucleotide-binding</keyword>
<dbReference type="EMBL" id="DVMU01000184">
    <property type="protein sequence ID" value="HIU34523.1"/>
    <property type="molecule type" value="Genomic_DNA"/>
</dbReference>
<evidence type="ECO:0000313" key="18">
    <source>
        <dbReference type="Proteomes" id="UP000824072"/>
    </source>
</evidence>
<feature type="domain" description="UvrD-like helicase ATP-binding" evidence="15">
    <location>
        <begin position="1"/>
        <end position="436"/>
    </location>
</feature>
<dbReference type="Pfam" id="PF00580">
    <property type="entry name" value="UvrD-helicase"/>
    <property type="match status" value="1"/>
</dbReference>
<evidence type="ECO:0000256" key="13">
    <source>
        <dbReference type="ARBA" id="ARBA00048988"/>
    </source>
</evidence>
<dbReference type="PROSITE" id="PS51217">
    <property type="entry name" value="UVRD_HELICASE_CTER"/>
    <property type="match status" value="1"/>
</dbReference>
<dbReference type="InterPro" id="IPR014016">
    <property type="entry name" value="UvrD-like_ATP-bd"/>
</dbReference>
<proteinExistence type="predicted"/>
<keyword evidence="4 14" id="KW-0378">Hydrolase</keyword>
<keyword evidence="1" id="KW-0540">Nuclease</keyword>
<reference evidence="17" key="1">
    <citation type="submission" date="2020-10" db="EMBL/GenBank/DDBJ databases">
        <authorList>
            <person name="Gilroy R."/>
        </authorList>
    </citation>
    <scope>NUCLEOTIDE SEQUENCE</scope>
    <source>
        <strain evidence="17">ChiHcec3-11533</strain>
    </source>
</reference>
<evidence type="ECO:0000256" key="7">
    <source>
        <dbReference type="ARBA" id="ARBA00022840"/>
    </source>
</evidence>
<name>A0A9D1IC43_9FIRM</name>
<evidence type="ECO:0000256" key="14">
    <source>
        <dbReference type="PROSITE-ProRule" id="PRU00560"/>
    </source>
</evidence>
<feature type="domain" description="UvrD-like helicase C-terminal" evidence="16">
    <location>
        <begin position="467"/>
        <end position="743"/>
    </location>
</feature>
<dbReference type="GO" id="GO:0000725">
    <property type="term" value="P:recombinational repair"/>
    <property type="evidence" value="ECO:0007669"/>
    <property type="project" value="TreeGrafter"/>
</dbReference>
<evidence type="ECO:0000256" key="1">
    <source>
        <dbReference type="ARBA" id="ARBA00022722"/>
    </source>
</evidence>
<feature type="binding site" evidence="14">
    <location>
        <begin position="22"/>
        <end position="29"/>
    </location>
    <ligand>
        <name>ATP</name>
        <dbReference type="ChEBI" id="CHEBI:30616"/>
    </ligand>
</feature>
<dbReference type="GO" id="GO:0004527">
    <property type="term" value="F:exonuclease activity"/>
    <property type="evidence" value="ECO:0007669"/>
    <property type="project" value="UniProtKB-KW"/>
</dbReference>
<evidence type="ECO:0000256" key="12">
    <source>
        <dbReference type="ARBA" id="ARBA00034808"/>
    </source>
</evidence>
<evidence type="ECO:0000256" key="3">
    <source>
        <dbReference type="ARBA" id="ARBA00022763"/>
    </source>
</evidence>
<sequence>MQFTKEQQRAIDARGENLLLSAAAGSGKTSVLVERILSLIREGADVDRMLVVTFTRAAAQDMRKKLTSRLSRRAAEGDSRCREQLLRLDRACISTLHGFCAEFLRANFEAAGVDPSFRVLDDVEDARLLDEALDQALEEAYSEDDEALRALDDGRGPKRVRELARDLYAFLCERPEPEAWLASFADPAEEILERWKQEILRSAQLSVRKALLHSSLASSTPGCPAHYVAALEIDQEALMRLLALEDYEQLRLALREFKQARPSGRIKDVDAAVMDRVKWLRSAAARALSSAKILDLPLEQARADMRSLMPEIRRLGKIALDVGRAHDLRKAERSGLSYADLERYTLRALQKEEVASLAREQYDHVFVDEYQDVSDVQQALIERVSRGDNLFLVGDVKQSIYRFRQAEPGIFLNCYHRFQEGNGGKLLPLTKNFRSKAPILDLVNAVFERAMIGGDAEIVYDDLARLHLGLAPEEGLPVPEIHILDESLCAGDTEEMDEEILEMGRSQREALIIAERIHSLMAEDPDLRYRDIAILTRAKQSAFSQIVPVLLSEGIPAYAEGVAGYYDALEIRIALSLLRLLDNPRSDVELIGVLRSGAVGLDVEDLAQIRIFSRDTAFVDAARLYAQEGAEPLRGKLRDFFARFSSWQVRKEVLPLGEFVRLVLDESGLYSILGVLPGGARRQANLERLIKQAADFDRLRSGSLTRFLLHAQYLEQRGDADGATVLGENDDVVRLMTIHKSKGLEFPVVIGALTARSFRSRRGEDNLLAHRDLGIGMLYVDPKLRTRRSTLPFEAIRERRRREDAAEELRLLYVLLTRAKSRLILTGSVRNYETEQAVARASQARVGMADSHLQVVLGALLTAVDEGCAPRAHILCHSPAALRASAPARQTQEGLALFDNILSSPDTPESRALREAMLWQYPDALSVRRPLKLTASGLLRELEGPEEIPPLEPRPRFLSEEGAMTGAERGSAYHRALQAMDLAALRGREGAALREEIVRQLDSMQKKNLLERQQAAAISPAKLARFFAQDPGNRMLQAQTIRREWPFNVMLRVSEALESEAEDPFQDAELLVQGTIDCCFLEEGEWILLDYKTDGASDLEGLKRHYARQLGIYALALERITGIRVRSKGLCLLSSGKTLWL</sequence>
<dbReference type="GO" id="GO:0003677">
    <property type="term" value="F:DNA binding"/>
    <property type="evidence" value="ECO:0007669"/>
    <property type="project" value="UniProtKB-KW"/>
</dbReference>
<dbReference type="Gene3D" id="1.10.486.10">
    <property type="entry name" value="PCRA, domain 4"/>
    <property type="match status" value="1"/>
</dbReference>
<keyword evidence="5 14" id="KW-0347">Helicase</keyword>
<evidence type="ECO:0000259" key="15">
    <source>
        <dbReference type="PROSITE" id="PS51198"/>
    </source>
</evidence>
<dbReference type="Gene3D" id="3.40.50.300">
    <property type="entry name" value="P-loop containing nucleotide triphosphate hydrolases"/>
    <property type="match status" value="4"/>
</dbReference>
<evidence type="ECO:0000256" key="10">
    <source>
        <dbReference type="ARBA" id="ARBA00023235"/>
    </source>
</evidence>
<dbReference type="GO" id="GO:0043138">
    <property type="term" value="F:3'-5' DNA helicase activity"/>
    <property type="evidence" value="ECO:0007669"/>
    <property type="project" value="UniProtKB-EC"/>
</dbReference>
<dbReference type="PANTHER" id="PTHR11070">
    <property type="entry name" value="UVRD / RECB / PCRA DNA HELICASE FAMILY MEMBER"/>
    <property type="match status" value="1"/>
</dbReference>
<dbReference type="PANTHER" id="PTHR11070:SF48">
    <property type="entry name" value="ATP-DEPENDENT HELICASE_NUCLEASE SUBUNIT A"/>
    <property type="match status" value="1"/>
</dbReference>
<dbReference type="SUPFAM" id="SSF52540">
    <property type="entry name" value="P-loop containing nucleoside triphosphate hydrolases"/>
    <property type="match status" value="1"/>
</dbReference>
<comment type="catalytic activity">
    <reaction evidence="11">
        <text>Couples ATP hydrolysis with the unwinding of duplex DNA by translocating in the 3'-5' direction.</text>
        <dbReference type="EC" id="5.6.2.4"/>
    </reaction>
</comment>
<evidence type="ECO:0000256" key="5">
    <source>
        <dbReference type="ARBA" id="ARBA00022806"/>
    </source>
</evidence>
<organism evidence="17 18">
    <name type="scientific">Candidatus Pullichristensenella excrementigallinarum</name>
    <dbReference type="NCBI Taxonomy" id="2840907"/>
    <lineage>
        <taxon>Bacteria</taxon>
        <taxon>Bacillati</taxon>
        <taxon>Bacillota</taxon>
        <taxon>Clostridia</taxon>
        <taxon>Candidatus Pullichristensenella</taxon>
    </lineage>
</organism>
<evidence type="ECO:0000313" key="17">
    <source>
        <dbReference type="EMBL" id="HIU34523.1"/>
    </source>
</evidence>
<evidence type="ECO:0000256" key="6">
    <source>
        <dbReference type="ARBA" id="ARBA00022839"/>
    </source>
</evidence>
<dbReference type="Pfam" id="PF12705">
    <property type="entry name" value="PDDEXK_1"/>
    <property type="match status" value="1"/>
</dbReference>
<keyword evidence="7 14" id="KW-0067">ATP-binding</keyword>
<protein>
    <recommendedName>
        <fullName evidence="12">DNA 3'-5' helicase</fullName>
        <ecNumber evidence="12">5.6.2.4</ecNumber>
    </recommendedName>
</protein>
<evidence type="ECO:0000256" key="11">
    <source>
        <dbReference type="ARBA" id="ARBA00034617"/>
    </source>
</evidence>
<dbReference type="SUPFAM" id="SSF52980">
    <property type="entry name" value="Restriction endonuclease-like"/>
    <property type="match status" value="1"/>
</dbReference>
<comment type="catalytic activity">
    <reaction evidence="13">
        <text>ATP + H2O = ADP + phosphate + H(+)</text>
        <dbReference type="Rhea" id="RHEA:13065"/>
        <dbReference type="ChEBI" id="CHEBI:15377"/>
        <dbReference type="ChEBI" id="CHEBI:15378"/>
        <dbReference type="ChEBI" id="CHEBI:30616"/>
        <dbReference type="ChEBI" id="CHEBI:43474"/>
        <dbReference type="ChEBI" id="CHEBI:456216"/>
        <dbReference type="EC" id="5.6.2.4"/>
    </reaction>
</comment>
<dbReference type="PROSITE" id="PS51198">
    <property type="entry name" value="UVRD_HELICASE_ATP_BIND"/>
    <property type="match status" value="1"/>
</dbReference>
<accession>A0A9D1IC43</accession>
<keyword evidence="10" id="KW-0413">Isomerase</keyword>
<dbReference type="InterPro" id="IPR000212">
    <property type="entry name" value="DNA_helicase_UvrD/REP"/>
</dbReference>
<reference evidence="17" key="2">
    <citation type="journal article" date="2021" name="PeerJ">
        <title>Extensive microbial diversity within the chicken gut microbiome revealed by metagenomics and culture.</title>
        <authorList>
            <person name="Gilroy R."/>
            <person name="Ravi A."/>
            <person name="Getino M."/>
            <person name="Pursley I."/>
            <person name="Horton D.L."/>
            <person name="Alikhan N.F."/>
            <person name="Baker D."/>
            <person name="Gharbi K."/>
            <person name="Hall N."/>
            <person name="Watson M."/>
            <person name="Adriaenssens E.M."/>
            <person name="Foster-Nyarko E."/>
            <person name="Jarju S."/>
            <person name="Secka A."/>
            <person name="Antonio M."/>
            <person name="Oren A."/>
            <person name="Chaudhuri R.R."/>
            <person name="La Ragione R."/>
            <person name="Hildebrand F."/>
            <person name="Pallen M.J."/>
        </authorList>
    </citation>
    <scope>NUCLEOTIDE SEQUENCE</scope>
    <source>
        <strain evidence="17">ChiHcec3-11533</strain>
    </source>
</reference>
<evidence type="ECO:0000259" key="16">
    <source>
        <dbReference type="PROSITE" id="PS51217"/>
    </source>
</evidence>
<evidence type="ECO:0000256" key="4">
    <source>
        <dbReference type="ARBA" id="ARBA00022801"/>
    </source>
</evidence>
<gene>
    <name evidence="17" type="ORF">IAB02_08170</name>
</gene>
<dbReference type="InterPro" id="IPR011604">
    <property type="entry name" value="PDDEXK-like_dom_sf"/>
</dbReference>
<dbReference type="GO" id="GO:0005524">
    <property type="term" value="F:ATP binding"/>
    <property type="evidence" value="ECO:0007669"/>
    <property type="project" value="UniProtKB-UniRule"/>
</dbReference>
<dbReference type="InterPro" id="IPR014017">
    <property type="entry name" value="DNA_helicase_UvrD-like_C"/>
</dbReference>
<comment type="caution">
    <text evidence="17">The sequence shown here is derived from an EMBL/GenBank/DDBJ whole genome shotgun (WGS) entry which is preliminary data.</text>
</comment>
<dbReference type="InterPro" id="IPR038726">
    <property type="entry name" value="PDDEXK_AddAB-type"/>
</dbReference>
<keyword evidence="8" id="KW-0238">DNA-binding</keyword>
<evidence type="ECO:0000256" key="2">
    <source>
        <dbReference type="ARBA" id="ARBA00022741"/>
    </source>
</evidence>
<dbReference type="Pfam" id="PF13361">
    <property type="entry name" value="UvrD_C"/>
    <property type="match status" value="2"/>
</dbReference>